<evidence type="ECO:0000256" key="1">
    <source>
        <dbReference type="SAM" id="Coils"/>
    </source>
</evidence>
<comment type="caution">
    <text evidence="3">The sequence shown here is derived from an EMBL/GenBank/DDBJ whole genome shotgun (WGS) entry which is preliminary data.</text>
</comment>
<gene>
    <name evidence="3" type="ORF">BpHYR1_047133</name>
</gene>
<feature type="coiled-coil region" evidence="1">
    <location>
        <begin position="204"/>
        <end position="231"/>
    </location>
</feature>
<name>A0A3M7RNM3_BRAPC</name>
<keyword evidence="1" id="KW-0175">Coiled coil</keyword>
<proteinExistence type="predicted"/>
<organism evidence="3 4">
    <name type="scientific">Brachionus plicatilis</name>
    <name type="common">Marine rotifer</name>
    <name type="synonym">Brachionus muelleri</name>
    <dbReference type="NCBI Taxonomy" id="10195"/>
    <lineage>
        <taxon>Eukaryota</taxon>
        <taxon>Metazoa</taxon>
        <taxon>Spiralia</taxon>
        <taxon>Gnathifera</taxon>
        <taxon>Rotifera</taxon>
        <taxon>Eurotatoria</taxon>
        <taxon>Monogononta</taxon>
        <taxon>Pseudotrocha</taxon>
        <taxon>Ploima</taxon>
        <taxon>Brachionidae</taxon>
        <taxon>Brachionus</taxon>
    </lineage>
</organism>
<evidence type="ECO:0000256" key="2">
    <source>
        <dbReference type="SAM" id="MobiDB-lite"/>
    </source>
</evidence>
<evidence type="ECO:0000313" key="3">
    <source>
        <dbReference type="EMBL" id="RNA25146.1"/>
    </source>
</evidence>
<sequence>MIRTNIAKLLLLSQALSILLGINGFVLKYDNHREKRDMLSLLRGSDALVSANDVNPLDVIPIPLRLGLTGDQKRFFQEEDDQEEEDNEQEDIHDQLSTPGADISADNFEQKLNDLKLMYETAISNLRTETIGAQTYIQKKTSLAEQHLENILKSVELMVNNRVDLSFHSIETKMNEAQKLLNALNVLILKNLESKLKSMEGDLFSQVRQEKTELENKMNLFSEKVEMLSEKLTELVSGRVNAIKSKDQNETNTTSETTAVPVTTTVPLTTNSSLNESLEVENISVEDVLNDQTESENEPEETEENFESDDQDQDALETTQVSEEAPVENEVVLNAWRPSVYNFEDSEYEEYSVPNSELMVDYYQGSHPIHYEYNVDYHHY</sequence>
<feature type="region of interest" description="Disordered" evidence="2">
    <location>
        <begin position="78"/>
        <end position="103"/>
    </location>
</feature>
<feature type="region of interest" description="Disordered" evidence="2">
    <location>
        <begin position="246"/>
        <end position="267"/>
    </location>
</feature>
<accession>A0A3M7RNM3</accession>
<protein>
    <submittedName>
        <fullName evidence="3">Uncharacterized protein</fullName>
    </submittedName>
</protein>
<feature type="region of interest" description="Disordered" evidence="2">
    <location>
        <begin position="287"/>
        <end position="327"/>
    </location>
</feature>
<reference evidence="3 4" key="1">
    <citation type="journal article" date="2018" name="Sci. Rep.">
        <title>Genomic signatures of local adaptation to the degree of environmental predictability in rotifers.</title>
        <authorList>
            <person name="Franch-Gras L."/>
            <person name="Hahn C."/>
            <person name="Garcia-Roger E.M."/>
            <person name="Carmona M.J."/>
            <person name="Serra M."/>
            <person name="Gomez A."/>
        </authorList>
    </citation>
    <scope>NUCLEOTIDE SEQUENCE [LARGE SCALE GENOMIC DNA]</scope>
    <source>
        <strain evidence="3">HYR1</strain>
    </source>
</reference>
<dbReference type="AlphaFoldDB" id="A0A3M7RNM3"/>
<evidence type="ECO:0000313" key="4">
    <source>
        <dbReference type="Proteomes" id="UP000276133"/>
    </source>
</evidence>
<feature type="compositionally biased region" description="Acidic residues" evidence="2">
    <location>
        <begin position="78"/>
        <end position="91"/>
    </location>
</feature>
<dbReference type="OrthoDB" id="10642604at2759"/>
<dbReference type="EMBL" id="REGN01002971">
    <property type="protein sequence ID" value="RNA25146.1"/>
    <property type="molecule type" value="Genomic_DNA"/>
</dbReference>
<dbReference type="Proteomes" id="UP000276133">
    <property type="component" value="Unassembled WGS sequence"/>
</dbReference>
<feature type="compositionally biased region" description="Low complexity" evidence="2">
    <location>
        <begin position="250"/>
        <end position="267"/>
    </location>
</feature>
<feature type="compositionally biased region" description="Acidic residues" evidence="2">
    <location>
        <begin position="293"/>
        <end position="315"/>
    </location>
</feature>
<keyword evidence="4" id="KW-1185">Reference proteome</keyword>